<keyword evidence="7" id="KW-1185">Reference proteome</keyword>
<feature type="repeat" description="WD" evidence="3">
    <location>
        <begin position="828"/>
        <end position="869"/>
    </location>
</feature>
<dbReference type="InterPro" id="IPR019775">
    <property type="entry name" value="WD40_repeat_CS"/>
</dbReference>
<dbReference type="InterPro" id="IPR052752">
    <property type="entry name" value="NACHT-WD_repeat"/>
</dbReference>
<feature type="region of interest" description="Disordered" evidence="4">
    <location>
        <begin position="1384"/>
        <end position="1411"/>
    </location>
</feature>
<dbReference type="InterPro" id="IPR001680">
    <property type="entry name" value="WD40_rpt"/>
</dbReference>
<dbReference type="Pfam" id="PF00400">
    <property type="entry name" value="WD40"/>
    <property type="match status" value="5"/>
</dbReference>
<organism evidence="7 8">
    <name type="scientific">Heligmosomoides polygyrus</name>
    <name type="common">Parasitic roundworm</name>
    <dbReference type="NCBI Taxonomy" id="6339"/>
    <lineage>
        <taxon>Eukaryota</taxon>
        <taxon>Metazoa</taxon>
        <taxon>Ecdysozoa</taxon>
        <taxon>Nematoda</taxon>
        <taxon>Chromadorea</taxon>
        <taxon>Rhabditida</taxon>
        <taxon>Rhabditina</taxon>
        <taxon>Rhabditomorpha</taxon>
        <taxon>Strongyloidea</taxon>
        <taxon>Heligmosomidae</taxon>
        <taxon>Heligmosomoides</taxon>
    </lineage>
</organism>
<evidence type="ECO:0000256" key="4">
    <source>
        <dbReference type="SAM" id="MobiDB-lite"/>
    </source>
</evidence>
<accession>A0A183FFT2</accession>
<sequence length="1411" mass="156129">MFRRGSVRRKTIQPPEADAASTAVPPLSTKIYVIYGDSDEFSLERQLLWMDVLPELQSYAFNAGFDIEWIDPLSERGQLSEEMVDRVLDGVLDENSWLICLLGDKYGSTEAPLRIPKDEFETIRAAIFEKGADLKLLDQHYVLDRSSPKDEYRLNIQLEDAKRRTQLAKVVQKGAKVAYGDNEVNAARQQRYFWSPLHKLAAVALERNSRCTVVLRKFDGVRPDTGINSTYCEKEAEAAASIAALKNDISENVDSKLVFSHIFTPENGDIGAFFTSREADKYRDTLLRQILDRLKAHLVLLHPNVPTGWCTPMEIATEEADTHLRYLKELLKKPWHPRPELCGKTRTLCNIYEQVPPTALKIVRFIDVTYSSAFAHEVWRQINLELCSLTGKNSQPVVSTFKFEEQLQLFDEMLETLDTKAPSSLAVFMTASNVSSISSLYIVTQTLNIDVPSADEIVEFLKKSVIDRNISGAQWSTIKQQLTGSDSNVLIGQVLLDQVLQRKNGVMSGGLQGRLERIEAELGALSVQSFCMFIVLATHGLTRLELFDLLSNKLDLVSRLGASTCFPPLLLDQIIESLGSFLVKMYLDRRIVYRLSHSCLVGIFRARYFSTLVDLKTTHGEIADYFGCASPVDDNISPRKAISYQVYPQQMTRENGTCNMDALKDMALCQFEFIDGAVRTCCMVHLLSMYEECAMQVLHHDIQVLCEQVLIPAIPTVLRDREQLAAEVIGRLRYTRAENSHFLNTLVEQAMTWVDNYSRQPLLVPLSCWIAPPSMKTCRSFTVKDWKPGQTVLSPTFNHQHVLITGNQSAVGVIYMYHIAAQSLMTTFIGHTANVTSLSCSTSGTFFVSTSADKSTRIWSLITGECLKVLTPHTHKVTCSVLANDDSFLVTGSSDSSAKVISLETGEVLRSFTEHTGSVVSLQLTMNNEFLITVSCIAITSNDAFVVVACEDETLRVFSTVTAQELHELMGHEGRVNALACAQDDCQLFAATKSKVYCYDIHNGQIVDVLDCQLPYAVFNIKISSDNYFLFSGCGPRVDVWHIQKRDHDAPEASGHMGFVTAIALSSDDKIAGCGTFDGVVAIWDLDICQCLSTVPQSKGIPVSCLAFSYNESFLLSGNAIGCISVFDCSNGGLHRTFSLHSSEIVSICPLDNYRVLSCDKEGKLCQWDIFGDEESLVMISTGVIPPIFAPSSGKLVVGHCPKNSKEMKVWTIAEEGPVLKSKLSHNEEITCFTALGTLVATGSSDQSCKLWQIDSGYLTQVLVGHEGTVTCVALSDDERLVISGATDKKVIVWNVSTGDISHSFVCTAPLTAVSLSSDGSVAFSASEDGWLESWSTDKGHLLSSFNAHRPIRQVLNSVDANRLLVQLSSCAQLPILCLHNSPASSHPLSHRKRSSRTQSITSLGNDNTGD</sequence>
<feature type="compositionally biased region" description="Basic residues" evidence="4">
    <location>
        <begin position="1"/>
        <end position="11"/>
    </location>
</feature>
<dbReference type="PANTHER" id="PTHR19871:SF38">
    <property type="entry name" value="PROTEIN QUI-1"/>
    <property type="match status" value="1"/>
</dbReference>
<dbReference type="PANTHER" id="PTHR19871">
    <property type="entry name" value="BETA TRANSDUCIN-RELATED PROTEIN"/>
    <property type="match status" value="1"/>
</dbReference>
<dbReference type="EMBL" id="UZAH01025467">
    <property type="protein sequence ID" value="VDO64508.1"/>
    <property type="molecule type" value="Genomic_DNA"/>
</dbReference>
<feature type="repeat" description="WD" evidence="3">
    <location>
        <begin position="1233"/>
        <end position="1262"/>
    </location>
</feature>
<dbReference type="SMART" id="SM00320">
    <property type="entry name" value="WD40"/>
    <property type="match status" value="11"/>
</dbReference>
<feature type="region of interest" description="Disordered" evidence="4">
    <location>
        <begin position="1"/>
        <end position="21"/>
    </location>
</feature>
<feature type="repeat" description="WD" evidence="3">
    <location>
        <begin position="1053"/>
        <end position="1094"/>
    </location>
</feature>
<dbReference type="SUPFAM" id="SSF50978">
    <property type="entry name" value="WD40 repeat-like"/>
    <property type="match status" value="2"/>
</dbReference>
<feature type="repeat" description="WD" evidence="3">
    <location>
        <begin position="1263"/>
        <end position="1304"/>
    </location>
</feature>
<evidence type="ECO:0000256" key="2">
    <source>
        <dbReference type="ARBA" id="ARBA00022737"/>
    </source>
</evidence>
<dbReference type="InterPro" id="IPR036322">
    <property type="entry name" value="WD40_repeat_dom_sf"/>
</dbReference>
<dbReference type="OrthoDB" id="9990676at2759"/>
<evidence type="ECO:0000313" key="7">
    <source>
        <dbReference type="Proteomes" id="UP000050761"/>
    </source>
</evidence>
<proteinExistence type="predicted"/>
<feature type="compositionally biased region" description="Polar residues" evidence="4">
    <location>
        <begin position="1397"/>
        <end position="1411"/>
    </location>
</feature>
<evidence type="ECO:0000313" key="8">
    <source>
        <dbReference type="WBParaSite" id="HPBE_0000542101-mRNA-1"/>
    </source>
</evidence>
<evidence type="ECO:0000256" key="3">
    <source>
        <dbReference type="PROSITE-ProRule" id="PRU00221"/>
    </source>
</evidence>
<dbReference type="Pfam" id="PF25469">
    <property type="entry name" value="WHD_NWD1"/>
    <property type="match status" value="1"/>
</dbReference>
<dbReference type="WBParaSite" id="HPBE_0000542101-mRNA-1">
    <property type="protein sequence ID" value="HPBE_0000542101-mRNA-1"/>
    <property type="gene ID" value="HPBE_0000542101"/>
</dbReference>
<protein>
    <submittedName>
        <fullName evidence="8">WD_REPEATS_REGION domain-containing protein</fullName>
    </submittedName>
</protein>
<keyword evidence="1 3" id="KW-0853">WD repeat</keyword>
<evidence type="ECO:0000313" key="6">
    <source>
        <dbReference type="EMBL" id="VDO64508.1"/>
    </source>
</evidence>
<dbReference type="Proteomes" id="UP000050761">
    <property type="component" value="Unassembled WGS sequence"/>
</dbReference>
<gene>
    <name evidence="6" type="ORF">HPBE_LOCUS5422</name>
</gene>
<dbReference type="PROSITE" id="PS00678">
    <property type="entry name" value="WD_REPEATS_1"/>
    <property type="match status" value="1"/>
</dbReference>
<evidence type="ECO:0000259" key="5">
    <source>
        <dbReference type="Pfam" id="PF25469"/>
    </source>
</evidence>
<evidence type="ECO:0000256" key="1">
    <source>
        <dbReference type="ARBA" id="ARBA00022574"/>
    </source>
</evidence>
<dbReference type="InterPro" id="IPR057588">
    <property type="entry name" value="NWD1/2-like_WH"/>
</dbReference>
<dbReference type="Gene3D" id="2.130.10.10">
    <property type="entry name" value="YVTN repeat-like/Quinoprotein amine dehydrogenase"/>
    <property type="match status" value="3"/>
</dbReference>
<dbReference type="CDD" id="cd00200">
    <property type="entry name" value="WD40"/>
    <property type="match status" value="2"/>
</dbReference>
<reference evidence="6 7" key="1">
    <citation type="submission" date="2018-11" db="EMBL/GenBank/DDBJ databases">
        <authorList>
            <consortium name="Pathogen Informatics"/>
        </authorList>
    </citation>
    <scope>NUCLEOTIDE SEQUENCE [LARGE SCALE GENOMIC DNA]</scope>
</reference>
<name>A0A183FFT2_HELPZ</name>
<keyword evidence="2" id="KW-0677">Repeat</keyword>
<dbReference type="PROSITE" id="PS50294">
    <property type="entry name" value="WD_REPEATS_REGION"/>
    <property type="match status" value="3"/>
</dbReference>
<accession>A0A3P8AJ49</accession>
<feature type="domain" description="NWD1/2-like winged helix-turn-helix" evidence="5">
    <location>
        <begin position="492"/>
        <end position="616"/>
    </location>
</feature>
<dbReference type="PROSITE" id="PS50082">
    <property type="entry name" value="WD_REPEATS_2"/>
    <property type="match status" value="5"/>
</dbReference>
<dbReference type="InterPro" id="IPR015943">
    <property type="entry name" value="WD40/YVTN_repeat-like_dom_sf"/>
</dbReference>
<reference evidence="8" key="2">
    <citation type="submission" date="2019-09" db="UniProtKB">
        <authorList>
            <consortium name="WormBaseParasite"/>
        </authorList>
    </citation>
    <scope>IDENTIFICATION</scope>
</reference>
<feature type="repeat" description="WD" evidence="3">
    <location>
        <begin position="870"/>
        <end position="911"/>
    </location>
</feature>